<dbReference type="PROSITE" id="PS50181">
    <property type="entry name" value="FBOX"/>
    <property type="match status" value="1"/>
</dbReference>
<gene>
    <name evidence="2" type="ORF">JAAARDRAFT_150970</name>
</gene>
<reference evidence="3" key="1">
    <citation type="journal article" date="2014" name="Proc. Natl. Acad. Sci. U.S.A.">
        <title>Extensive sampling of basidiomycete genomes demonstrates inadequacy of the white-rot/brown-rot paradigm for wood decay fungi.</title>
        <authorList>
            <person name="Riley R."/>
            <person name="Salamov A.A."/>
            <person name="Brown D.W."/>
            <person name="Nagy L.G."/>
            <person name="Floudas D."/>
            <person name="Held B.W."/>
            <person name="Levasseur A."/>
            <person name="Lombard V."/>
            <person name="Morin E."/>
            <person name="Otillar R."/>
            <person name="Lindquist E.A."/>
            <person name="Sun H."/>
            <person name="LaButti K.M."/>
            <person name="Schmutz J."/>
            <person name="Jabbour D."/>
            <person name="Luo H."/>
            <person name="Baker S.E."/>
            <person name="Pisabarro A.G."/>
            <person name="Walton J.D."/>
            <person name="Blanchette R.A."/>
            <person name="Henrissat B."/>
            <person name="Martin F."/>
            <person name="Cullen D."/>
            <person name="Hibbett D.S."/>
            <person name="Grigoriev I.V."/>
        </authorList>
    </citation>
    <scope>NUCLEOTIDE SEQUENCE [LARGE SCALE GENOMIC DNA]</scope>
    <source>
        <strain evidence="3">MUCL 33604</strain>
    </source>
</reference>
<dbReference type="Gene3D" id="1.20.1280.50">
    <property type="match status" value="1"/>
</dbReference>
<name>A0A067Q4W1_9AGAM</name>
<dbReference type="EMBL" id="KL197712">
    <property type="protein sequence ID" value="KDQ62004.1"/>
    <property type="molecule type" value="Genomic_DNA"/>
</dbReference>
<protein>
    <recommendedName>
        <fullName evidence="1">F-box domain-containing protein</fullName>
    </recommendedName>
</protein>
<dbReference type="InParanoid" id="A0A067Q4W1"/>
<feature type="domain" description="F-box" evidence="1">
    <location>
        <begin position="70"/>
        <end position="128"/>
    </location>
</feature>
<organism evidence="2 3">
    <name type="scientific">Jaapia argillacea MUCL 33604</name>
    <dbReference type="NCBI Taxonomy" id="933084"/>
    <lineage>
        <taxon>Eukaryota</taxon>
        <taxon>Fungi</taxon>
        <taxon>Dikarya</taxon>
        <taxon>Basidiomycota</taxon>
        <taxon>Agaricomycotina</taxon>
        <taxon>Agaricomycetes</taxon>
        <taxon>Agaricomycetidae</taxon>
        <taxon>Jaapiales</taxon>
        <taxon>Jaapiaceae</taxon>
        <taxon>Jaapia</taxon>
    </lineage>
</organism>
<dbReference type="STRING" id="933084.A0A067Q4W1"/>
<dbReference type="SUPFAM" id="SSF81383">
    <property type="entry name" value="F-box domain"/>
    <property type="match status" value="1"/>
</dbReference>
<proteinExistence type="predicted"/>
<accession>A0A067Q4W1</accession>
<dbReference type="HOGENOM" id="CLU_018544_3_1_1"/>
<feature type="non-terminal residue" evidence="2">
    <location>
        <position position="172"/>
    </location>
</feature>
<evidence type="ECO:0000259" key="1">
    <source>
        <dbReference type="PROSITE" id="PS50181"/>
    </source>
</evidence>
<dbReference type="OrthoDB" id="3248197at2759"/>
<dbReference type="Proteomes" id="UP000027265">
    <property type="component" value="Unassembled WGS sequence"/>
</dbReference>
<dbReference type="AlphaFoldDB" id="A0A067Q4W1"/>
<dbReference type="InterPro" id="IPR001810">
    <property type="entry name" value="F-box_dom"/>
</dbReference>
<evidence type="ECO:0000313" key="3">
    <source>
        <dbReference type="Proteomes" id="UP000027265"/>
    </source>
</evidence>
<keyword evidence="3" id="KW-1185">Reference proteome</keyword>
<dbReference type="InterPro" id="IPR036047">
    <property type="entry name" value="F-box-like_dom_sf"/>
</dbReference>
<evidence type="ECO:0000313" key="2">
    <source>
        <dbReference type="EMBL" id="KDQ62004.1"/>
    </source>
</evidence>
<sequence>MTDVDATILESLRSNFLVVPEVFLHQELSMAQQETVEIDVEISALEAQMWALQEMRELSQSRCANIESLFAPIRRLPHEVLSGIFEHLVTTDAGDSDEFHFMIPLRLTHVCAYWRSLANSTPSLWSSISLRPTNQLQLRQYVPILDHFLSHSAALPLSASISLYCVSQGGYL</sequence>
<dbReference type="Pfam" id="PF12937">
    <property type="entry name" value="F-box-like"/>
    <property type="match status" value="1"/>
</dbReference>